<sequence>MIKKIELLVHAGAPSGRKDDERYKTQAEVYLAFDGQVISASSSRPIAPVLLSKARKDRSGNVPLPVDRDEVTALKYDPAIYLDDTQLGYTALDSQLLTSSLALPLGSPPSLVGRASCRPSTPQQNLEGVEPSLESGELASSTHKSSLSQDWAVRKRRREDEVVHAACPEEHGQHTQHKTGDAHHPSQSSYLRSPVLDRSAKKQKVNNANHHPTTVPALISYIPLPENGRTGVAYVGEKPVPSTEHAVPATKTASQQSAGGNESTSELPTSYSLSDITSESSRARQGVSQRSVSDPGPLVASISPTATRAVPTPDKVYGISKHAATQPAKDFRRPEISSPAHVDDKATTSKVGKQAKDGQKAVSKGLPIQQAKHQQPSPIPAEQVRLESGVNAPARTINRVTTSKTDKQANDKQKGVLSVLPAQQAKPQQPSPISAEQVTLPTTIRPPAPAAALDKYTTHVTDALRHLVENPDIAHSYKPVSVARELRPVERGYWLIDCSPWDLELQIHFWQSLAKFIGDGRMGWGVWCSREKEESGTSEDDEDQLGPGGAMQQLGIGTVKVFCWGEIVKHIFLLLYIASKSKVRKEGLQWLDAADKVVVQMRTVKEEQKAESKEAALEKRGHFARIPSILERSQAGGLSK</sequence>
<comment type="caution">
    <text evidence="1">The sequence shown here is derived from an EMBL/GenBank/DDBJ whole genome shotgun (WGS) entry which is preliminary data.</text>
</comment>
<gene>
    <name evidence="1" type="ORF">LTR37_019177</name>
</gene>
<name>A0ACC3MGB5_9PEZI</name>
<proteinExistence type="predicted"/>
<dbReference type="EMBL" id="JAUTXU010000289">
    <property type="protein sequence ID" value="KAK3687063.1"/>
    <property type="molecule type" value="Genomic_DNA"/>
</dbReference>
<accession>A0ACC3MGB5</accession>
<organism evidence="1 2">
    <name type="scientific">Vermiconidia calcicola</name>
    <dbReference type="NCBI Taxonomy" id="1690605"/>
    <lineage>
        <taxon>Eukaryota</taxon>
        <taxon>Fungi</taxon>
        <taxon>Dikarya</taxon>
        <taxon>Ascomycota</taxon>
        <taxon>Pezizomycotina</taxon>
        <taxon>Dothideomycetes</taxon>
        <taxon>Dothideomycetidae</taxon>
        <taxon>Mycosphaerellales</taxon>
        <taxon>Extremaceae</taxon>
        <taxon>Vermiconidia</taxon>
    </lineage>
</organism>
<evidence type="ECO:0000313" key="1">
    <source>
        <dbReference type="EMBL" id="KAK3687063.1"/>
    </source>
</evidence>
<evidence type="ECO:0000313" key="2">
    <source>
        <dbReference type="Proteomes" id="UP001281147"/>
    </source>
</evidence>
<keyword evidence="2" id="KW-1185">Reference proteome</keyword>
<dbReference type="Proteomes" id="UP001281147">
    <property type="component" value="Unassembled WGS sequence"/>
</dbReference>
<reference evidence="1" key="1">
    <citation type="submission" date="2023-07" db="EMBL/GenBank/DDBJ databases">
        <title>Black Yeasts Isolated from many extreme environments.</title>
        <authorList>
            <person name="Coleine C."/>
            <person name="Stajich J.E."/>
            <person name="Selbmann L."/>
        </authorList>
    </citation>
    <scope>NUCLEOTIDE SEQUENCE</scope>
    <source>
        <strain evidence="1">CCFEE 5714</strain>
    </source>
</reference>
<protein>
    <submittedName>
        <fullName evidence="1">Uncharacterized protein</fullName>
    </submittedName>
</protein>